<keyword evidence="6" id="KW-0067">ATP-binding</keyword>
<protein>
    <recommendedName>
        <fullName evidence="1">non-specific serine/threonine protein kinase</fullName>
        <ecNumber evidence="1">2.7.11.1</ecNumber>
    </recommendedName>
</protein>
<evidence type="ECO:0000256" key="7">
    <source>
        <dbReference type="ARBA" id="ARBA00047899"/>
    </source>
</evidence>
<evidence type="ECO:0000256" key="3">
    <source>
        <dbReference type="ARBA" id="ARBA00022679"/>
    </source>
</evidence>
<dbReference type="InterPro" id="IPR051420">
    <property type="entry name" value="Ser_Thr_Kinases_DiverseReg"/>
</dbReference>
<evidence type="ECO:0000256" key="2">
    <source>
        <dbReference type="ARBA" id="ARBA00022527"/>
    </source>
</evidence>
<dbReference type="PROSITE" id="PS50011">
    <property type="entry name" value="PROTEIN_KINASE_DOM"/>
    <property type="match status" value="1"/>
</dbReference>
<evidence type="ECO:0000256" key="6">
    <source>
        <dbReference type="ARBA" id="ARBA00022840"/>
    </source>
</evidence>
<dbReference type="Gene3D" id="1.10.510.10">
    <property type="entry name" value="Transferase(Phosphotransferase) domain 1"/>
    <property type="match status" value="1"/>
</dbReference>
<organism evidence="10 11">
    <name type="scientific">Rosa chinensis</name>
    <name type="common">China rose</name>
    <dbReference type="NCBI Taxonomy" id="74649"/>
    <lineage>
        <taxon>Eukaryota</taxon>
        <taxon>Viridiplantae</taxon>
        <taxon>Streptophyta</taxon>
        <taxon>Embryophyta</taxon>
        <taxon>Tracheophyta</taxon>
        <taxon>Spermatophyta</taxon>
        <taxon>Magnoliopsida</taxon>
        <taxon>eudicotyledons</taxon>
        <taxon>Gunneridae</taxon>
        <taxon>Pentapetalae</taxon>
        <taxon>rosids</taxon>
        <taxon>fabids</taxon>
        <taxon>Rosales</taxon>
        <taxon>Rosaceae</taxon>
        <taxon>Rosoideae</taxon>
        <taxon>Rosoideae incertae sedis</taxon>
        <taxon>Rosa</taxon>
    </lineage>
</organism>
<comment type="catalytic activity">
    <reaction evidence="8">
        <text>L-seryl-[protein] + ATP = O-phospho-L-seryl-[protein] + ADP + H(+)</text>
        <dbReference type="Rhea" id="RHEA:17989"/>
        <dbReference type="Rhea" id="RHEA-COMP:9863"/>
        <dbReference type="Rhea" id="RHEA-COMP:11604"/>
        <dbReference type="ChEBI" id="CHEBI:15378"/>
        <dbReference type="ChEBI" id="CHEBI:29999"/>
        <dbReference type="ChEBI" id="CHEBI:30616"/>
        <dbReference type="ChEBI" id="CHEBI:83421"/>
        <dbReference type="ChEBI" id="CHEBI:456216"/>
        <dbReference type="EC" id="2.7.11.1"/>
    </reaction>
</comment>
<dbReference type="EMBL" id="PDCK01000042">
    <property type="protein sequence ID" value="PRQ41022.1"/>
    <property type="molecule type" value="Genomic_DNA"/>
</dbReference>
<dbReference type="Proteomes" id="UP000238479">
    <property type="component" value="Chromosome 4"/>
</dbReference>
<accession>A0A2P6R3K9</accession>
<dbReference type="GO" id="GO:0005524">
    <property type="term" value="F:ATP binding"/>
    <property type="evidence" value="ECO:0007669"/>
    <property type="project" value="UniProtKB-KW"/>
</dbReference>
<name>A0A2P6R3K9_ROSCH</name>
<gene>
    <name evidence="10" type="ORF">RchiOBHm_Chr4g0442461</name>
</gene>
<dbReference type="PANTHER" id="PTHR48005:SF16">
    <property type="entry name" value="MDIS1-INTERACTING RECEPTOR LIKE KINASE 2-LIKE ISOFORM X1"/>
    <property type="match status" value="1"/>
</dbReference>
<evidence type="ECO:0000313" key="10">
    <source>
        <dbReference type="EMBL" id="PRQ41022.1"/>
    </source>
</evidence>
<keyword evidence="3 10" id="KW-0808">Transferase</keyword>
<keyword evidence="4" id="KW-0547">Nucleotide-binding</keyword>
<keyword evidence="5" id="KW-0418">Kinase</keyword>
<reference evidence="10 11" key="1">
    <citation type="journal article" date="2018" name="Nat. Genet.">
        <title>The Rosa genome provides new insights in the design of modern roses.</title>
        <authorList>
            <person name="Bendahmane M."/>
        </authorList>
    </citation>
    <scope>NUCLEOTIDE SEQUENCE [LARGE SCALE GENOMIC DNA]</scope>
    <source>
        <strain evidence="11">cv. Old Blush</strain>
    </source>
</reference>
<keyword evidence="11" id="KW-1185">Reference proteome</keyword>
<feature type="domain" description="Protein kinase" evidence="9">
    <location>
        <begin position="1"/>
        <end position="78"/>
    </location>
</feature>
<dbReference type="PANTHER" id="PTHR48005">
    <property type="entry name" value="LEUCINE RICH REPEAT KINASE 2"/>
    <property type="match status" value="1"/>
</dbReference>
<comment type="catalytic activity">
    <reaction evidence="7">
        <text>L-threonyl-[protein] + ATP = O-phospho-L-threonyl-[protein] + ADP + H(+)</text>
        <dbReference type="Rhea" id="RHEA:46608"/>
        <dbReference type="Rhea" id="RHEA-COMP:11060"/>
        <dbReference type="Rhea" id="RHEA-COMP:11605"/>
        <dbReference type="ChEBI" id="CHEBI:15378"/>
        <dbReference type="ChEBI" id="CHEBI:30013"/>
        <dbReference type="ChEBI" id="CHEBI:30616"/>
        <dbReference type="ChEBI" id="CHEBI:61977"/>
        <dbReference type="ChEBI" id="CHEBI:456216"/>
        <dbReference type="EC" id="2.7.11.1"/>
    </reaction>
</comment>
<proteinExistence type="predicted"/>
<keyword evidence="2" id="KW-0723">Serine/threonine-protein kinase</keyword>
<dbReference type="GO" id="GO:0004674">
    <property type="term" value="F:protein serine/threonine kinase activity"/>
    <property type="evidence" value="ECO:0007669"/>
    <property type="project" value="UniProtKB-KW"/>
</dbReference>
<dbReference type="EC" id="2.7.11.1" evidence="1"/>
<evidence type="ECO:0000259" key="9">
    <source>
        <dbReference type="PROSITE" id="PS50011"/>
    </source>
</evidence>
<dbReference type="Gramene" id="PRQ41022">
    <property type="protein sequence ID" value="PRQ41022"/>
    <property type="gene ID" value="RchiOBHm_Chr4g0442461"/>
</dbReference>
<dbReference type="InterPro" id="IPR011009">
    <property type="entry name" value="Kinase-like_dom_sf"/>
</dbReference>
<sequence length="78" mass="8496">MVASLSEFGTARLLYPNSFNRTMLVGTPGYVAPELAFTMAVTEKCDVYGFGVVALEIIIGRHPGELISFSSLIQKKKI</sequence>
<evidence type="ECO:0000256" key="5">
    <source>
        <dbReference type="ARBA" id="ARBA00022777"/>
    </source>
</evidence>
<dbReference type="SUPFAM" id="SSF56112">
    <property type="entry name" value="Protein kinase-like (PK-like)"/>
    <property type="match status" value="1"/>
</dbReference>
<dbReference type="Pfam" id="PF00069">
    <property type="entry name" value="Pkinase"/>
    <property type="match status" value="1"/>
</dbReference>
<evidence type="ECO:0000256" key="4">
    <source>
        <dbReference type="ARBA" id="ARBA00022741"/>
    </source>
</evidence>
<comment type="caution">
    <text evidence="10">The sequence shown here is derived from an EMBL/GenBank/DDBJ whole genome shotgun (WGS) entry which is preliminary data.</text>
</comment>
<evidence type="ECO:0000256" key="8">
    <source>
        <dbReference type="ARBA" id="ARBA00048679"/>
    </source>
</evidence>
<evidence type="ECO:0000313" key="11">
    <source>
        <dbReference type="Proteomes" id="UP000238479"/>
    </source>
</evidence>
<evidence type="ECO:0000256" key="1">
    <source>
        <dbReference type="ARBA" id="ARBA00012513"/>
    </source>
</evidence>
<dbReference type="AlphaFoldDB" id="A0A2P6R3K9"/>
<dbReference type="InterPro" id="IPR000719">
    <property type="entry name" value="Prot_kinase_dom"/>
</dbReference>